<reference evidence="1" key="1">
    <citation type="submission" date="2022-06" db="EMBL/GenBank/DDBJ databases">
        <title>Isolation and Genomics of Futiania mangrovii gen. nov., sp. nov., a Rare and Metabolically-versatile member in the Class Alphaproteobacteria.</title>
        <authorList>
            <person name="Liu L."/>
            <person name="Huang W.-C."/>
            <person name="Pan J."/>
            <person name="Li J."/>
            <person name="Huang Y."/>
            <person name="Du H."/>
            <person name="Liu Y."/>
            <person name="Li M."/>
        </authorList>
    </citation>
    <scope>NUCLEOTIDE SEQUENCE</scope>
    <source>
        <strain evidence="1">FT118</strain>
    </source>
</reference>
<protein>
    <submittedName>
        <fullName evidence="1">Uncharacterized protein</fullName>
    </submittedName>
</protein>
<dbReference type="AlphaFoldDB" id="A0A9J6PDV7"/>
<name>A0A9J6PDV7_9PROT</name>
<dbReference type="EMBL" id="JAMZFT010000002">
    <property type="protein sequence ID" value="MCP1336574.1"/>
    <property type="molecule type" value="Genomic_DNA"/>
</dbReference>
<proteinExistence type="predicted"/>
<organism evidence="1 2">
    <name type="scientific">Futiania mangrovi</name>
    <dbReference type="NCBI Taxonomy" id="2959716"/>
    <lineage>
        <taxon>Bacteria</taxon>
        <taxon>Pseudomonadati</taxon>
        <taxon>Pseudomonadota</taxon>
        <taxon>Alphaproteobacteria</taxon>
        <taxon>Futianiales</taxon>
        <taxon>Futianiaceae</taxon>
        <taxon>Futiania</taxon>
    </lineage>
</organism>
<dbReference type="RefSeq" id="WP_269332527.1">
    <property type="nucleotide sequence ID" value="NZ_JAMZFT010000002.1"/>
</dbReference>
<dbReference type="Proteomes" id="UP001055804">
    <property type="component" value="Unassembled WGS sequence"/>
</dbReference>
<accession>A0A9J6PDV7</accession>
<evidence type="ECO:0000313" key="2">
    <source>
        <dbReference type="Proteomes" id="UP001055804"/>
    </source>
</evidence>
<comment type="caution">
    <text evidence="1">The sequence shown here is derived from an EMBL/GenBank/DDBJ whole genome shotgun (WGS) entry which is preliminary data.</text>
</comment>
<evidence type="ECO:0000313" key="1">
    <source>
        <dbReference type="EMBL" id="MCP1336574.1"/>
    </source>
</evidence>
<keyword evidence="2" id="KW-1185">Reference proteome</keyword>
<sequence>MTDRDVQPALPDGVVAADTITLLPPEAEGAVVVSGSHGGVYPGQLALAAGARAVILNDAGGGRDGAGYGSLALCQAAGVAAAVVDHDTCRIGETGDMLARGRISRANALAAAAGVSPGMTCLEAARLLTHAPLASGPRAKPGEEARRNLDLPGPGRTVVLCDSASLVGPEDAGRIVVTGSHGGLIGNNPAKALKADAFAAVFNDAGMGADGWGITRLPVLDARGVAAFTVDTDSARIGDALSSFEDGLVSHVNARAAALGIAAGMAARDAILKLRTVDGT</sequence>
<gene>
    <name evidence="1" type="ORF">NJQ99_09160</name>
</gene>